<reference evidence="1" key="1">
    <citation type="submission" date="2014-11" db="EMBL/GenBank/DDBJ databases">
        <authorList>
            <person name="Amaro Gonzalez C."/>
        </authorList>
    </citation>
    <scope>NUCLEOTIDE SEQUENCE</scope>
</reference>
<sequence>MLTQYNEYCHFPCESRASSDIFGHGNWTY</sequence>
<name>A0A0E9RYW8_ANGAN</name>
<organism evidence="1">
    <name type="scientific">Anguilla anguilla</name>
    <name type="common">European freshwater eel</name>
    <name type="synonym">Muraena anguilla</name>
    <dbReference type="NCBI Taxonomy" id="7936"/>
    <lineage>
        <taxon>Eukaryota</taxon>
        <taxon>Metazoa</taxon>
        <taxon>Chordata</taxon>
        <taxon>Craniata</taxon>
        <taxon>Vertebrata</taxon>
        <taxon>Euteleostomi</taxon>
        <taxon>Actinopterygii</taxon>
        <taxon>Neopterygii</taxon>
        <taxon>Teleostei</taxon>
        <taxon>Anguilliformes</taxon>
        <taxon>Anguillidae</taxon>
        <taxon>Anguilla</taxon>
    </lineage>
</organism>
<dbReference type="AlphaFoldDB" id="A0A0E9RYW8"/>
<dbReference type="EMBL" id="GBXM01074997">
    <property type="protein sequence ID" value="JAH33580.1"/>
    <property type="molecule type" value="Transcribed_RNA"/>
</dbReference>
<proteinExistence type="predicted"/>
<reference evidence="1" key="2">
    <citation type="journal article" date="2015" name="Fish Shellfish Immunol.">
        <title>Early steps in the European eel (Anguilla anguilla)-Vibrio vulnificus interaction in the gills: Role of the RtxA13 toxin.</title>
        <authorList>
            <person name="Callol A."/>
            <person name="Pajuelo D."/>
            <person name="Ebbesson L."/>
            <person name="Teles M."/>
            <person name="MacKenzie S."/>
            <person name="Amaro C."/>
        </authorList>
    </citation>
    <scope>NUCLEOTIDE SEQUENCE</scope>
</reference>
<protein>
    <submittedName>
        <fullName evidence="1">Uncharacterized protein</fullName>
    </submittedName>
</protein>
<accession>A0A0E9RYW8</accession>
<evidence type="ECO:0000313" key="1">
    <source>
        <dbReference type="EMBL" id="JAH33580.1"/>
    </source>
</evidence>